<feature type="region of interest" description="Disordered" evidence="1">
    <location>
        <begin position="41"/>
        <end position="63"/>
    </location>
</feature>
<gene>
    <name evidence="2" type="ORF">B296_00023314</name>
</gene>
<dbReference type="Proteomes" id="UP000287651">
    <property type="component" value="Unassembled WGS sequence"/>
</dbReference>
<reference evidence="2 3" key="1">
    <citation type="journal article" date="2014" name="Agronomy (Basel)">
        <title>A Draft Genome Sequence for Ensete ventricosum, the Drought-Tolerant Tree Against Hunger.</title>
        <authorList>
            <person name="Harrison J."/>
            <person name="Moore K.A."/>
            <person name="Paszkiewicz K."/>
            <person name="Jones T."/>
            <person name="Grant M."/>
            <person name="Ambacheew D."/>
            <person name="Muzemil S."/>
            <person name="Studholme D.J."/>
        </authorList>
    </citation>
    <scope>NUCLEOTIDE SEQUENCE [LARGE SCALE GENOMIC DNA]</scope>
</reference>
<protein>
    <submittedName>
        <fullName evidence="2">Uncharacterized protein</fullName>
    </submittedName>
</protein>
<feature type="region of interest" description="Disordered" evidence="1">
    <location>
        <begin position="80"/>
        <end position="131"/>
    </location>
</feature>
<evidence type="ECO:0000256" key="1">
    <source>
        <dbReference type="SAM" id="MobiDB-lite"/>
    </source>
</evidence>
<evidence type="ECO:0000313" key="3">
    <source>
        <dbReference type="Proteomes" id="UP000287651"/>
    </source>
</evidence>
<organism evidence="2 3">
    <name type="scientific">Ensete ventricosum</name>
    <name type="common">Abyssinian banana</name>
    <name type="synonym">Musa ensete</name>
    <dbReference type="NCBI Taxonomy" id="4639"/>
    <lineage>
        <taxon>Eukaryota</taxon>
        <taxon>Viridiplantae</taxon>
        <taxon>Streptophyta</taxon>
        <taxon>Embryophyta</taxon>
        <taxon>Tracheophyta</taxon>
        <taxon>Spermatophyta</taxon>
        <taxon>Magnoliopsida</taxon>
        <taxon>Liliopsida</taxon>
        <taxon>Zingiberales</taxon>
        <taxon>Musaceae</taxon>
        <taxon>Ensete</taxon>
    </lineage>
</organism>
<dbReference type="EMBL" id="AMZH03003615">
    <property type="protein sequence ID" value="RRT71780.1"/>
    <property type="molecule type" value="Genomic_DNA"/>
</dbReference>
<accession>A0A427A6A8</accession>
<dbReference type="AlphaFoldDB" id="A0A427A6A8"/>
<feature type="compositionally biased region" description="Low complexity" evidence="1">
    <location>
        <begin position="98"/>
        <end position="121"/>
    </location>
</feature>
<evidence type="ECO:0000313" key="2">
    <source>
        <dbReference type="EMBL" id="RRT71780.1"/>
    </source>
</evidence>
<sequence length="144" mass="15959">MEAVLRTATAPRVPREGKRGCCDHLVKTWVLHVEPRHSQGKHLGSIVHDDTERYFPGPPRPRSHLRQRIIRSRASFPYSSPKIKNTRIAPPSLEGVGSVLSTSSPLSSRLPLRNPSLPLRSADTRPPGAADLSCEFARRDLSSI</sequence>
<proteinExistence type="predicted"/>
<comment type="caution">
    <text evidence="2">The sequence shown here is derived from an EMBL/GenBank/DDBJ whole genome shotgun (WGS) entry which is preliminary data.</text>
</comment>
<name>A0A427A6A8_ENSVE</name>